<organism evidence="2 3">
    <name type="scientific">Malus domestica</name>
    <name type="common">Apple</name>
    <name type="synonym">Pyrus malus</name>
    <dbReference type="NCBI Taxonomy" id="3750"/>
    <lineage>
        <taxon>Eukaryota</taxon>
        <taxon>Viridiplantae</taxon>
        <taxon>Streptophyta</taxon>
        <taxon>Embryophyta</taxon>
        <taxon>Tracheophyta</taxon>
        <taxon>Spermatophyta</taxon>
        <taxon>Magnoliopsida</taxon>
        <taxon>eudicotyledons</taxon>
        <taxon>Gunneridae</taxon>
        <taxon>Pentapetalae</taxon>
        <taxon>rosids</taxon>
        <taxon>fabids</taxon>
        <taxon>Rosales</taxon>
        <taxon>Rosaceae</taxon>
        <taxon>Amygdaloideae</taxon>
        <taxon>Maleae</taxon>
        <taxon>Malus</taxon>
    </lineage>
</organism>
<dbReference type="Proteomes" id="UP000290289">
    <property type="component" value="Chromosome 8"/>
</dbReference>
<evidence type="ECO:0000256" key="1">
    <source>
        <dbReference type="SAM" id="MobiDB-lite"/>
    </source>
</evidence>
<reference evidence="2 3" key="1">
    <citation type="submission" date="2018-10" db="EMBL/GenBank/DDBJ databases">
        <title>A high-quality apple genome assembly.</title>
        <authorList>
            <person name="Hu J."/>
        </authorList>
    </citation>
    <scope>NUCLEOTIDE SEQUENCE [LARGE SCALE GENOMIC DNA]</scope>
    <source>
        <strain evidence="3">cv. HFTH1</strain>
        <tissue evidence="2">Young leaf</tissue>
    </source>
</reference>
<accession>A0A498JFI2</accession>
<keyword evidence="3" id="KW-1185">Reference proteome</keyword>
<evidence type="ECO:0000313" key="3">
    <source>
        <dbReference type="Proteomes" id="UP000290289"/>
    </source>
</evidence>
<name>A0A498JFI2_MALDO</name>
<dbReference type="EMBL" id="RDQH01000334">
    <property type="protein sequence ID" value="RXH92151.1"/>
    <property type="molecule type" value="Genomic_DNA"/>
</dbReference>
<comment type="caution">
    <text evidence="2">The sequence shown here is derived from an EMBL/GenBank/DDBJ whole genome shotgun (WGS) entry which is preliminary data.</text>
</comment>
<gene>
    <name evidence="2" type="ORF">DVH24_021174</name>
</gene>
<feature type="region of interest" description="Disordered" evidence="1">
    <location>
        <begin position="125"/>
        <end position="178"/>
    </location>
</feature>
<sequence length="335" mass="39129">MTCREIENAFKECKNEKDVLKLCLVYFVEAVLGAKSNVVVNLDYLHLMEDMDRLNNFVVLTEVERNQVYWTWTNDDYVLMLDNFTLTYRGVEAHENDISETTTFKKLEELTKLVEYLRMEVKTKPVEEEEEVVHENEDVEDDGEKDGDKKDDVEEREEQAEGEDENEEEQEMKEKGGTRGIVREEIMKVVGEEALKYRIAKEDVNGSYTDDEVVIFTLVGEHLGTKIRIALLKAIDKKCLLDAVEHFFHFKMVKENDKDLVAPLDIRTDGDTDFWRQLLELQGGLSTNLFLLRKHQHELHIVRPVLITSTNDYFLCFRNVHLNSIRSALFIEQLP</sequence>
<proteinExistence type="predicted"/>
<evidence type="ECO:0000313" key="2">
    <source>
        <dbReference type="EMBL" id="RXH92151.1"/>
    </source>
</evidence>
<feature type="compositionally biased region" description="Acidic residues" evidence="1">
    <location>
        <begin position="154"/>
        <end position="171"/>
    </location>
</feature>
<protein>
    <submittedName>
        <fullName evidence="2">Uncharacterized protein</fullName>
    </submittedName>
</protein>
<feature type="compositionally biased region" description="Acidic residues" evidence="1">
    <location>
        <begin position="127"/>
        <end position="145"/>
    </location>
</feature>
<dbReference type="AlphaFoldDB" id="A0A498JFI2"/>